<keyword evidence="2" id="KW-1185">Reference proteome</keyword>
<name>A0A916QF16_9BACL</name>
<reference evidence="1" key="1">
    <citation type="submission" date="2020-08" db="EMBL/GenBank/DDBJ databases">
        <authorList>
            <person name="Uke A."/>
            <person name="Chhe C."/>
            <person name="Baramee S."/>
            <person name="Kosugi A."/>
        </authorList>
    </citation>
    <scope>NUCLEOTIDE SEQUENCE</scope>
    <source>
        <strain evidence="1">DA-C8</strain>
    </source>
</reference>
<comment type="caution">
    <text evidence="1">The sequence shown here is derived from an EMBL/GenBank/DDBJ whole genome shotgun (WGS) entry which is preliminary data.</text>
</comment>
<organism evidence="1 2">
    <name type="scientific">Insulibacter thermoxylanivorax</name>
    <dbReference type="NCBI Taxonomy" id="2749268"/>
    <lineage>
        <taxon>Bacteria</taxon>
        <taxon>Bacillati</taxon>
        <taxon>Bacillota</taxon>
        <taxon>Bacilli</taxon>
        <taxon>Bacillales</taxon>
        <taxon>Paenibacillaceae</taxon>
        <taxon>Insulibacter</taxon>
    </lineage>
</organism>
<dbReference type="AlphaFoldDB" id="A0A916QF16"/>
<evidence type="ECO:0000313" key="2">
    <source>
        <dbReference type="Proteomes" id="UP000654993"/>
    </source>
</evidence>
<dbReference type="EMBL" id="BMAQ01000014">
    <property type="protein sequence ID" value="GFR38233.1"/>
    <property type="molecule type" value="Genomic_DNA"/>
</dbReference>
<proteinExistence type="predicted"/>
<dbReference type="RefSeq" id="WP_276569099.1">
    <property type="nucleotide sequence ID" value="NZ_BMAQ01000014.1"/>
</dbReference>
<protein>
    <submittedName>
        <fullName evidence="1">Uncharacterized protein</fullName>
    </submittedName>
</protein>
<reference evidence="1" key="2">
    <citation type="journal article" date="2021" name="Data Brief">
        <title>Draft genome sequence data of the facultative, thermophilic, xylanolytic bacterium Paenibacillus sp. strain DA-C8.</title>
        <authorList>
            <person name="Chhe C."/>
            <person name="Uke A."/>
            <person name="Baramee S."/>
            <person name="Ungkulpasvich U."/>
            <person name="Tachaapaikoon C."/>
            <person name="Pason P."/>
            <person name="Waeonukul R."/>
            <person name="Ratanakhanokchai K."/>
            <person name="Kosugi A."/>
        </authorList>
    </citation>
    <scope>NUCLEOTIDE SEQUENCE</scope>
    <source>
        <strain evidence="1">DA-C8</strain>
    </source>
</reference>
<gene>
    <name evidence="1" type="ORF">PRECH8_15290</name>
</gene>
<accession>A0A916QF16</accession>
<sequence length="44" mass="5119">MTNIRKMRLFDKDNGGLYCGDDSYAEKVYSELYASRSGSIYERD</sequence>
<dbReference type="Proteomes" id="UP000654993">
    <property type="component" value="Unassembled WGS sequence"/>
</dbReference>
<evidence type="ECO:0000313" key="1">
    <source>
        <dbReference type="EMBL" id="GFR38233.1"/>
    </source>
</evidence>